<comment type="caution">
    <text evidence="1">The sequence shown here is derived from an EMBL/GenBank/DDBJ whole genome shotgun (WGS) entry which is preliminary data.</text>
</comment>
<dbReference type="Gramene" id="GBG93270">
    <property type="protein sequence ID" value="GBG93270"/>
    <property type="gene ID" value="CBR_g62611"/>
</dbReference>
<sequence length="260" mass="29798">MMSLTFAMAGTLPDWTLVVPKPEYDVFDHEVEDQLAHDIGELNLSAKRLTSTLYFAGDFSNIHVMDRECGTLSPLTKADIFRNWDFRKLRASFGIKFRLGRERAIEVLSKFFMRNRFCVITKWSGRGEIEVVDRSMIVKALDHWALGELLAFLATEKSSGRSMIGLNQEEIKQVKELSRKEASEWFGRARCKFLALGGMIGCVGGFDMKFPLIEHLIKGFEPKKWEGEGVDEMREGLVCELWKYNPTVRKAMQLMEKEPG</sequence>
<dbReference type="AlphaFoldDB" id="A0A388MFE0"/>
<name>A0A388MFE0_CHABU</name>
<proteinExistence type="predicted"/>
<reference evidence="1 2" key="1">
    <citation type="journal article" date="2018" name="Cell">
        <title>The Chara Genome: Secondary Complexity and Implications for Plant Terrestrialization.</title>
        <authorList>
            <person name="Nishiyama T."/>
            <person name="Sakayama H."/>
            <person name="Vries J.D."/>
            <person name="Buschmann H."/>
            <person name="Saint-Marcoux D."/>
            <person name="Ullrich K.K."/>
            <person name="Haas F.B."/>
            <person name="Vanderstraeten L."/>
            <person name="Becker D."/>
            <person name="Lang D."/>
            <person name="Vosolsobe S."/>
            <person name="Rombauts S."/>
            <person name="Wilhelmsson P.K.I."/>
            <person name="Janitza P."/>
            <person name="Kern R."/>
            <person name="Heyl A."/>
            <person name="Rumpler F."/>
            <person name="Villalobos L.I.A.C."/>
            <person name="Clay J.M."/>
            <person name="Skokan R."/>
            <person name="Toyoda A."/>
            <person name="Suzuki Y."/>
            <person name="Kagoshima H."/>
            <person name="Schijlen E."/>
            <person name="Tajeshwar N."/>
            <person name="Catarino B."/>
            <person name="Hetherington A.J."/>
            <person name="Saltykova A."/>
            <person name="Bonnot C."/>
            <person name="Breuninger H."/>
            <person name="Symeonidi A."/>
            <person name="Radhakrishnan G.V."/>
            <person name="Van Nieuwerburgh F."/>
            <person name="Deforce D."/>
            <person name="Chang C."/>
            <person name="Karol K.G."/>
            <person name="Hedrich R."/>
            <person name="Ulvskov P."/>
            <person name="Glockner G."/>
            <person name="Delwiche C.F."/>
            <person name="Petrasek J."/>
            <person name="Van de Peer Y."/>
            <person name="Friml J."/>
            <person name="Beilby M."/>
            <person name="Dolan L."/>
            <person name="Kohara Y."/>
            <person name="Sugano S."/>
            <person name="Fujiyama A."/>
            <person name="Delaux P.-M."/>
            <person name="Quint M."/>
            <person name="TheiBen G."/>
            <person name="Hagemann M."/>
            <person name="Harholt J."/>
            <person name="Dunand C."/>
            <person name="Zachgo S."/>
            <person name="Langdale J."/>
            <person name="Maumus F."/>
            <person name="Straeten D.V.D."/>
            <person name="Gould S.B."/>
            <person name="Rensing S.A."/>
        </authorList>
    </citation>
    <scope>NUCLEOTIDE SEQUENCE [LARGE SCALE GENOMIC DNA]</scope>
    <source>
        <strain evidence="1 2">S276</strain>
    </source>
</reference>
<accession>A0A388MFE0</accession>
<protein>
    <submittedName>
        <fullName evidence="1">Uncharacterized protein</fullName>
    </submittedName>
</protein>
<evidence type="ECO:0000313" key="2">
    <source>
        <dbReference type="Proteomes" id="UP000265515"/>
    </source>
</evidence>
<evidence type="ECO:0000313" key="1">
    <source>
        <dbReference type="EMBL" id="GBG93270.1"/>
    </source>
</evidence>
<keyword evidence="2" id="KW-1185">Reference proteome</keyword>
<dbReference type="Proteomes" id="UP000265515">
    <property type="component" value="Unassembled WGS sequence"/>
</dbReference>
<dbReference type="EMBL" id="BFEA01001358">
    <property type="protein sequence ID" value="GBG93270.1"/>
    <property type="molecule type" value="Genomic_DNA"/>
</dbReference>
<gene>
    <name evidence="1" type="ORF">CBR_g62611</name>
</gene>
<organism evidence="1 2">
    <name type="scientific">Chara braunii</name>
    <name type="common">Braun's stonewort</name>
    <dbReference type="NCBI Taxonomy" id="69332"/>
    <lineage>
        <taxon>Eukaryota</taxon>
        <taxon>Viridiplantae</taxon>
        <taxon>Streptophyta</taxon>
        <taxon>Charophyceae</taxon>
        <taxon>Charales</taxon>
        <taxon>Characeae</taxon>
        <taxon>Chara</taxon>
    </lineage>
</organism>